<evidence type="ECO:0000313" key="4">
    <source>
        <dbReference type="Proteomes" id="UP000518681"/>
    </source>
</evidence>
<reference evidence="3 4" key="1">
    <citation type="submission" date="2020-08" db="EMBL/GenBank/DDBJ databases">
        <title>Genomic Encyclopedia of Type Strains, Phase IV (KMG-V): Genome sequencing to study the core and pangenomes of soil and plant-associated prokaryotes.</title>
        <authorList>
            <person name="Whitman W."/>
        </authorList>
    </citation>
    <scope>NUCLEOTIDE SEQUENCE [LARGE SCALE GENOMIC DNA]</scope>
    <source>
        <strain evidence="3 4">SEMIA 4013</strain>
    </source>
</reference>
<dbReference type="RefSeq" id="WP_156966907.1">
    <property type="nucleotide sequence ID" value="NZ_CP099647.1"/>
</dbReference>
<accession>A0AAW3V0L8</accession>
<organism evidence="3 4">
    <name type="scientific">Paraburkholderia fungorum</name>
    <dbReference type="NCBI Taxonomy" id="134537"/>
    <lineage>
        <taxon>Bacteria</taxon>
        <taxon>Pseudomonadati</taxon>
        <taxon>Pseudomonadota</taxon>
        <taxon>Betaproteobacteria</taxon>
        <taxon>Burkholderiales</taxon>
        <taxon>Burkholderiaceae</taxon>
        <taxon>Paraburkholderia</taxon>
    </lineage>
</organism>
<evidence type="ECO:0000256" key="1">
    <source>
        <dbReference type="PROSITE-ProRule" id="PRU00169"/>
    </source>
</evidence>
<proteinExistence type="predicted"/>
<dbReference type="InterPro" id="IPR001789">
    <property type="entry name" value="Sig_transdc_resp-reg_receiver"/>
</dbReference>
<name>A0AAW3V0L8_9BURK</name>
<dbReference type="GO" id="GO:0000160">
    <property type="term" value="P:phosphorelay signal transduction system"/>
    <property type="evidence" value="ECO:0007669"/>
    <property type="project" value="InterPro"/>
</dbReference>
<comment type="caution">
    <text evidence="1">Lacks conserved residue(s) required for the propagation of feature annotation.</text>
</comment>
<protein>
    <submittedName>
        <fullName evidence="3">CheY-like chemotaxis protein</fullName>
    </submittedName>
</protein>
<evidence type="ECO:0000313" key="3">
    <source>
        <dbReference type="EMBL" id="MBB6203427.1"/>
    </source>
</evidence>
<dbReference type="EMBL" id="JACIIK010000007">
    <property type="protein sequence ID" value="MBB6203427.1"/>
    <property type="molecule type" value="Genomic_DNA"/>
</dbReference>
<evidence type="ECO:0000259" key="2">
    <source>
        <dbReference type="PROSITE" id="PS50110"/>
    </source>
</evidence>
<feature type="domain" description="Response regulatory" evidence="2">
    <location>
        <begin position="3"/>
        <end position="49"/>
    </location>
</feature>
<dbReference type="SUPFAM" id="SSF52172">
    <property type="entry name" value="CheY-like"/>
    <property type="match status" value="1"/>
</dbReference>
<dbReference type="PROSITE" id="PS50110">
    <property type="entry name" value="RESPONSE_REGULATORY"/>
    <property type="match status" value="1"/>
</dbReference>
<comment type="caution">
    <text evidence="3">The sequence shown here is derived from an EMBL/GenBank/DDBJ whole genome shotgun (WGS) entry which is preliminary data.</text>
</comment>
<dbReference type="InterPro" id="IPR011006">
    <property type="entry name" value="CheY-like_superfamily"/>
</dbReference>
<dbReference type="Gene3D" id="3.40.50.2300">
    <property type="match status" value="1"/>
</dbReference>
<gene>
    <name evidence="3" type="ORF">GGD69_004305</name>
</gene>
<sequence>MSRILLVDNEPDVIDALRIFLESEGHHTVTALDGLEAFEIAAGRQQTSL</sequence>
<dbReference type="Proteomes" id="UP000518681">
    <property type="component" value="Unassembled WGS sequence"/>
</dbReference>
<dbReference type="AlphaFoldDB" id="A0AAW3V0L8"/>